<organism evidence="1 2">
    <name type="scientific">Phytophthora nicotianae CJ01A1</name>
    <dbReference type="NCBI Taxonomy" id="1317063"/>
    <lineage>
        <taxon>Eukaryota</taxon>
        <taxon>Sar</taxon>
        <taxon>Stramenopiles</taxon>
        <taxon>Oomycota</taxon>
        <taxon>Peronosporomycetes</taxon>
        <taxon>Peronosporales</taxon>
        <taxon>Peronosporaceae</taxon>
        <taxon>Phytophthora</taxon>
    </lineage>
</organism>
<evidence type="ECO:0000313" key="2">
    <source>
        <dbReference type="Proteomes" id="UP000018958"/>
    </source>
</evidence>
<dbReference type="InterPro" id="IPR036770">
    <property type="entry name" value="Ankyrin_rpt-contain_sf"/>
</dbReference>
<dbReference type="PANTHER" id="PTHR46586:SF3">
    <property type="entry name" value="ANKYRIN REPEAT-CONTAINING PROTEIN"/>
    <property type="match status" value="1"/>
</dbReference>
<proteinExistence type="predicted"/>
<protein>
    <recommendedName>
        <fullName evidence="3">Ankyrin repeat domain-containing protein</fullName>
    </recommendedName>
</protein>
<dbReference type="Gene3D" id="1.25.40.20">
    <property type="entry name" value="Ankyrin repeat-containing domain"/>
    <property type="match status" value="6"/>
</dbReference>
<dbReference type="PANTHER" id="PTHR46586">
    <property type="entry name" value="ANKYRIN REPEAT-CONTAINING PROTEIN"/>
    <property type="match status" value="1"/>
</dbReference>
<dbReference type="Proteomes" id="UP000018958">
    <property type="component" value="Unassembled WGS sequence"/>
</dbReference>
<evidence type="ECO:0008006" key="3">
    <source>
        <dbReference type="Google" id="ProtNLM"/>
    </source>
</evidence>
<dbReference type="SMART" id="SM00248">
    <property type="entry name" value="ANK"/>
    <property type="match status" value="10"/>
</dbReference>
<dbReference type="OrthoDB" id="116435at2759"/>
<dbReference type="Pfam" id="PF12796">
    <property type="entry name" value="Ank_2"/>
    <property type="match status" value="3"/>
</dbReference>
<dbReference type="SUPFAM" id="SSF48403">
    <property type="entry name" value="Ankyrin repeat"/>
    <property type="match status" value="3"/>
</dbReference>
<dbReference type="InterPro" id="IPR002110">
    <property type="entry name" value="Ankyrin_rpt"/>
</dbReference>
<reference evidence="1 2" key="1">
    <citation type="submission" date="2013-11" db="EMBL/GenBank/DDBJ databases">
        <title>The Genome Sequence of Phytophthora parasitica CJ01A1.</title>
        <authorList>
            <consortium name="The Broad Institute Genomics Platform"/>
            <person name="Russ C."/>
            <person name="Tyler B."/>
            <person name="Panabieres F."/>
            <person name="Shan W."/>
            <person name="Tripathy S."/>
            <person name="Grunwald N."/>
            <person name="Machado M."/>
            <person name="Johnson C.S."/>
            <person name="Walker B."/>
            <person name="Young S.K."/>
            <person name="Zeng Q."/>
            <person name="Gargeya S."/>
            <person name="Fitzgerald M."/>
            <person name="Haas B."/>
            <person name="Abouelleil A."/>
            <person name="Allen A.W."/>
            <person name="Alvarado L."/>
            <person name="Arachchi H.M."/>
            <person name="Berlin A.M."/>
            <person name="Chapman S.B."/>
            <person name="Gainer-Dewar J."/>
            <person name="Goldberg J."/>
            <person name="Griggs A."/>
            <person name="Gujja S."/>
            <person name="Hansen M."/>
            <person name="Howarth C."/>
            <person name="Imamovic A."/>
            <person name="Ireland A."/>
            <person name="Larimer J."/>
            <person name="McCowan C."/>
            <person name="Murphy C."/>
            <person name="Pearson M."/>
            <person name="Poon T.W."/>
            <person name="Priest M."/>
            <person name="Roberts A."/>
            <person name="Saif S."/>
            <person name="Shea T."/>
            <person name="Sisk P."/>
            <person name="Sykes S."/>
            <person name="Wortman J."/>
            <person name="Nusbaum C."/>
            <person name="Birren B."/>
        </authorList>
    </citation>
    <scope>NUCLEOTIDE SEQUENCE [LARGE SCALE GENOMIC DNA]</scope>
    <source>
        <strain evidence="1 2">CJ01A1</strain>
    </source>
</reference>
<gene>
    <name evidence="1" type="ORF">F441_13072</name>
</gene>
<dbReference type="SUPFAM" id="SSF140860">
    <property type="entry name" value="Pseudo ankyrin repeat-like"/>
    <property type="match status" value="1"/>
</dbReference>
<comment type="caution">
    <text evidence="1">The sequence shown here is derived from an EMBL/GenBank/DDBJ whole genome shotgun (WGS) entry which is preliminary data.</text>
</comment>
<sequence>MVTRAAAYAPPLASAAVVLCNNPSLGVLPHVVSSVSQCLDYSVKIPLARACAFGSLRLLRRIWSGSEKYAASSGDNPGDHRYLCWSPLQFLRADRHYHCAQFSQAVVEAVRRGDLDMIRWLFAHFSGCVVAVQAVEAAAAGGDLRILEYFLDNESALQETQEGTETNDCNQVQWGGSDMAVAVEEGHADVARWLFDHKGDVERAWGRFMVAVVRGGDLELLQWVLHRGYAAHQLAPPTMDDAAWGGHLDMLQWLYHHGYVHHASFALEYAARNGYLEIVEWLVRYHPVGNASRALDAAARENRLHVVRWLLEHNLGRGAKSGMHQAAIRGYLEVARYLHEQGFNGLASVSCGTMLRAAGRGFLDVVKWLNDSFACEPLSYLYRDLRPYSLTLLADEPSTAIDAAAKGGHLEILEYLQQVDERMANEGFKEGRPTDTHDAMDGAAAGNHLEVVKWLNAHRSGGCTTAAMDGAAINGHLQMVQWLHEHRVEGCTAAAMDGAARNGHLDVVKWLHEHRSEGCTTAAMDGAAGSGAFDVLQWLHLNRTEGCSTEAMNNAACAGLLKIVQWLHHNRREGCTTKAMDAAASGGHFEVLLFLRSQRMGAVLAMLRSKRSHVVLALDDLVDVSWRWDIARACAIESQDGTSDDSSANRLVARLVARRPLEDMDKFYRQAQLSVGLVNAAQRGNTALVRWVLGSIVSERFTVDGRSGMFKAAVAAATNGHLRILEQVLVYDKRGVCIKPAMISAARGNKLDALKWLYKRLMPPANLTDYSGLLLEAAAGNGNSDIASWVLEIVGAESLRLSVPNAAQSAISGGHLDMIKILVDIASSIDGPLCLDEAAGKGYLQAVQWGLKHGGTCTTRAMDTAAGNGHLTVVRWLHQHCTDGCTTLALENAASHGHLEVIQWLHENRSEGCTTKAIDGAASNGHLDVVKWLHKYRREGCTAAAMNGAARGNYLDVLQWLHDHGTESCTQDAVDGAASNGHVAVMRWLIAHCSENCWLSRAALENAAANGQLDAVKWLYKQHIQSSASEWIASGAMDRAASGGHLNVVVWFHNRRPELGSCTTAALDGAATNGHLEMVKWLHANRREGGTYRAMDGAAAGGHLEVMMFLYVHRSDGCTSDAAVNAALNEHVEVVQWLLHHYPQQAHHEKVRMFAARYNYSLLQQANRIVPVY</sequence>
<dbReference type="Pfam" id="PF13637">
    <property type="entry name" value="Ank_4"/>
    <property type="match status" value="1"/>
</dbReference>
<dbReference type="AlphaFoldDB" id="W2WM22"/>
<evidence type="ECO:0000313" key="1">
    <source>
        <dbReference type="EMBL" id="ETP11402.1"/>
    </source>
</evidence>
<dbReference type="EMBL" id="ANIX01002565">
    <property type="protein sequence ID" value="ETP11402.1"/>
    <property type="molecule type" value="Genomic_DNA"/>
</dbReference>
<accession>W2WM22</accession>
<name>W2WM22_PHYNI</name>
<dbReference type="InterPro" id="IPR052050">
    <property type="entry name" value="SecEffector_AnkRepeat"/>
</dbReference>